<sequence>MKLIAAPVMASLAVGIGVPILLFYVYGVVPVSLCRSGGCGVTTSSNGVHFDFDEEHSAPKTVNIDYFTTTDGDTVSHGAEIGNPSIGEPSFWNDWDGDTALGRDADRESASTVALAGSLLAQKID</sequence>
<comment type="caution">
    <text evidence="2">The sequence shown here is derived from an EMBL/GenBank/DDBJ whole genome shotgun (WGS) entry which is preliminary data.</text>
</comment>
<reference evidence="2 3" key="1">
    <citation type="submission" date="2019-08" db="EMBL/GenBank/DDBJ databases">
        <title>Whole genome of Aphis craccivora.</title>
        <authorList>
            <person name="Voronova N.V."/>
            <person name="Shulinski R.S."/>
            <person name="Bandarenka Y.V."/>
            <person name="Zhorov D.G."/>
            <person name="Warner D."/>
        </authorList>
    </citation>
    <scope>NUCLEOTIDE SEQUENCE [LARGE SCALE GENOMIC DNA]</scope>
    <source>
        <strain evidence="2">180601</strain>
        <tissue evidence="2">Whole Body</tissue>
    </source>
</reference>
<dbReference type="EMBL" id="VUJU01002483">
    <property type="protein sequence ID" value="KAF0761141.1"/>
    <property type="molecule type" value="Genomic_DNA"/>
</dbReference>
<evidence type="ECO:0000313" key="2">
    <source>
        <dbReference type="EMBL" id="KAF0761141.1"/>
    </source>
</evidence>
<dbReference type="AlphaFoldDB" id="A0A6G0YTA2"/>
<name>A0A6G0YTA2_APHCR</name>
<accession>A0A6G0YTA2</accession>
<feature type="transmembrane region" description="Helical" evidence="1">
    <location>
        <begin position="6"/>
        <end position="26"/>
    </location>
</feature>
<keyword evidence="3" id="KW-1185">Reference proteome</keyword>
<dbReference type="OrthoDB" id="6608903at2759"/>
<evidence type="ECO:0000256" key="1">
    <source>
        <dbReference type="SAM" id="Phobius"/>
    </source>
</evidence>
<keyword evidence="1" id="KW-0812">Transmembrane</keyword>
<organism evidence="2 3">
    <name type="scientific">Aphis craccivora</name>
    <name type="common">Cowpea aphid</name>
    <dbReference type="NCBI Taxonomy" id="307492"/>
    <lineage>
        <taxon>Eukaryota</taxon>
        <taxon>Metazoa</taxon>
        <taxon>Ecdysozoa</taxon>
        <taxon>Arthropoda</taxon>
        <taxon>Hexapoda</taxon>
        <taxon>Insecta</taxon>
        <taxon>Pterygota</taxon>
        <taxon>Neoptera</taxon>
        <taxon>Paraneoptera</taxon>
        <taxon>Hemiptera</taxon>
        <taxon>Sternorrhyncha</taxon>
        <taxon>Aphidomorpha</taxon>
        <taxon>Aphidoidea</taxon>
        <taxon>Aphididae</taxon>
        <taxon>Aphidini</taxon>
        <taxon>Aphis</taxon>
        <taxon>Aphis</taxon>
    </lineage>
</organism>
<keyword evidence="1" id="KW-1133">Transmembrane helix</keyword>
<gene>
    <name evidence="2" type="ORF">FWK35_00006873</name>
</gene>
<evidence type="ECO:0000313" key="3">
    <source>
        <dbReference type="Proteomes" id="UP000478052"/>
    </source>
</evidence>
<dbReference type="Proteomes" id="UP000478052">
    <property type="component" value="Unassembled WGS sequence"/>
</dbReference>
<keyword evidence="1" id="KW-0472">Membrane</keyword>
<protein>
    <submittedName>
        <fullName evidence="2">E3 ubiquitin-protein ligase RNF19A-like</fullName>
    </submittedName>
</protein>
<proteinExistence type="predicted"/>